<accession>A0A7H2BE73</accession>
<dbReference type="EMBL" id="CP061539">
    <property type="protein sequence ID" value="QNV37969.1"/>
    <property type="molecule type" value="Genomic_DNA"/>
</dbReference>
<sequence>MAVLKIQWIDTTQRGDFVQMPLTSSIKRTPEGREYHLVTGMPWVGRVLLTLPVIAIMLAPPIPQPWAFLTTMLFTGLVIYGQNKNQLNNQPDHEMVKHWAMWSYFALLIISLVTFLAVEGFVNLLLATLALVALSFFITSRFPWRVPVSTVG</sequence>
<proteinExistence type="predicted"/>
<dbReference type="GeneID" id="96622864"/>
<feature type="transmembrane region" description="Helical" evidence="1">
    <location>
        <begin position="35"/>
        <end position="59"/>
    </location>
</feature>
<feature type="transmembrane region" description="Helical" evidence="1">
    <location>
        <begin position="101"/>
        <end position="118"/>
    </location>
</feature>
<dbReference type="KEGG" id="rter:IDM49_01330"/>
<feature type="transmembrane region" description="Helical" evidence="1">
    <location>
        <begin position="124"/>
        <end position="144"/>
    </location>
</feature>
<evidence type="ECO:0000313" key="3">
    <source>
        <dbReference type="Proteomes" id="UP000516404"/>
    </source>
</evidence>
<keyword evidence="3" id="KW-1185">Reference proteome</keyword>
<dbReference type="Proteomes" id="UP000516404">
    <property type="component" value="Chromosome"/>
</dbReference>
<keyword evidence="1" id="KW-0472">Membrane</keyword>
<protein>
    <submittedName>
        <fullName evidence="2">Uncharacterized protein</fullName>
    </submittedName>
</protein>
<organism evidence="2 3">
    <name type="scientific">Rothia terrae</name>
    <dbReference type="NCBI Taxonomy" id="396015"/>
    <lineage>
        <taxon>Bacteria</taxon>
        <taxon>Bacillati</taxon>
        <taxon>Actinomycetota</taxon>
        <taxon>Actinomycetes</taxon>
        <taxon>Micrococcales</taxon>
        <taxon>Micrococcaceae</taxon>
        <taxon>Rothia</taxon>
    </lineage>
</organism>
<evidence type="ECO:0000256" key="1">
    <source>
        <dbReference type="SAM" id="Phobius"/>
    </source>
</evidence>
<feature type="transmembrane region" description="Helical" evidence="1">
    <location>
        <begin position="65"/>
        <end position="81"/>
    </location>
</feature>
<gene>
    <name evidence="2" type="ORF">IDM49_01330</name>
</gene>
<reference evidence="2 3" key="1">
    <citation type="submission" date="2020-09" db="EMBL/GenBank/DDBJ databases">
        <title>Investigation of environmental microbes.</title>
        <authorList>
            <person name="Ou Y."/>
            <person name="Kang Q."/>
        </authorList>
    </citation>
    <scope>NUCLEOTIDE SEQUENCE [LARGE SCALE GENOMIC DNA]</scope>
    <source>
        <strain evidence="2 3">KJZ-14</strain>
    </source>
</reference>
<keyword evidence="1" id="KW-1133">Transmembrane helix</keyword>
<evidence type="ECO:0000313" key="2">
    <source>
        <dbReference type="EMBL" id="QNV37969.1"/>
    </source>
</evidence>
<dbReference type="AlphaFoldDB" id="A0A7H2BE73"/>
<keyword evidence="1" id="KW-0812">Transmembrane</keyword>
<name>A0A7H2BE73_9MICC</name>
<dbReference type="RefSeq" id="WP_190724755.1">
    <property type="nucleotide sequence ID" value="NZ_CP061539.1"/>
</dbReference>